<sequence>MLAQTVTELDVTFVEQVRDEVALGMDAFDMIASMDEPTSAKQITLSSYLLTVLERIAPRLEAYYSSLSQESIYRPETEKNPALTRWNNVRRRIMEESFFVVAKPPDIYSGEGLSMGRPH</sequence>
<organism evidence="1 2">
    <name type="scientific">Westerdykella ornata</name>
    <dbReference type="NCBI Taxonomy" id="318751"/>
    <lineage>
        <taxon>Eukaryota</taxon>
        <taxon>Fungi</taxon>
        <taxon>Dikarya</taxon>
        <taxon>Ascomycota</taxon>
        <taxon>Pezizomycotina</taxon>
        <taxon>Dothideomycetes</taxon>
        <taxon>Pleosporomycetidae</taxon>
        <taxon>Pleosporales</taxon>
        <taxon>Sporormiaceae</taxon>
        <taxon>Westerdykella</taxon>
    </lineage>
</organism>
<protein>
    <submittedName>
        <fullName evidence="1">Uncharacterized protein</fullName>
    </submittedName>
</protein>
<keyword evidence="2" id="KW-1185">Reference proteome</keyword>
<dbReference type="Proteomes" id="UP000800097">
    <property type="component" value="Unassembled WGS sequence"/>
</dbReference>
<reference evidence="1" key="1">
    <citation type="journal article" date="2020" name="Stud. Mycol.">
        <title>101 Dothideomycetes genomes: a test case for predicting lifestyles and emergence of pathogens.</title>
        <authorList>
            <person name="Haridas S."/>
            <person name="Albert R."/>
            <person name="Binder M."/>
            <person name="Bloem J."/>
            <person name="Labutti K."/>
            <person name="Salamov A."/>
            <person name="Andreopoulos B."/>
            <person name="Baker S."/>
            <person name="Barry K."/>
            <person name="Bills G."/>
            <person name="Bluhm B."/>
            <person name="Cannon C."/>
            <person name="Castanera R."/>
            <person name="Culley D."/>
            <person name="Daum C."/>
            <person name="Ezra D."/>
            <person name="Gonzalez J."/>
            <person name="Henrissat B."/>
            <person name="Kuo A."/>
            <person name="Liang C."/>
            <person name="Lipzen A."/>
            <person name="Lutzoni F."/>
            <person name="Magnuson J."/>
            <person name="Mondo S."/>
            <person name="Nolan M."/>
            <person name="Ohm R."/>
            <person name="Pangilinan J."/>
            <person name="Park H.-J."/>
            <person name="Ramirez L."/>
            <person name="Alfaro M."/>
            <person name="Sun H."/>
            <person name="Tritt A."/>
            <person name="Yoshinaga Y."/>
            <person name="Zwiers L.-H."/>
            <person name="Turgeon B."/>
            <person name="Goodwin S."/>
            <person name="Spatafora J."/>
            <person name="Crous P."/>
            <person name="Grigoriev I."/>
        </authorList>
    </citation>
    <scope>NUCLEOTIDE SEQUENCE</scope>
    <source>
        <strain evidence="1">CBS 379.55</strain>
    </source>
</reference>
<dbReference type="OrthoDB" id="260519at2759"/>
<evidence type="ECO:0000313" key="1">
    <source>
        <dbReference type="EMBL" id="KAF2278902.1"/>
    </source>
</evidence>
<dbReference type="AlphaFoldDB" id="A0A6A6JQS5"/>
<accession>A0A6A6JQS5</accession>
<proteinExistence type="predicted"/>
<dbReference type="EMBL" id="ML986487">
    <property type="protein sequence ID" value="KAF2278902.1"/>
    <property type="molecule type" value="Genomic_DNA"/>
</dbReference>
<name>A0A6A6JQS5_WESOR</name>
<gene>
    <name evidence="1" type="ORF">EI97DRAFT_456334</name>
</gene>
<dbReference type="GeneID" id="54553892"/>
<dbReference type="RefSeq" id="XP_033656441.1">
    <property type="nucleotide sequence ID" value="XM_033800717.1"/>
</dbReference>
<evidence type="ECO:0000313" key="2">
    <source>
        <dbReference type="Proteomes" id="UP000800097"/>
    </source>
</evidence>